<keyword evidence="4" id="KW-1185">Reference proteome</keyword>
<accession>A0A9P5EYR2</accession>
<name>A0A9P5EYR2_COLSI</name>
<dbReference type="OrthoDB" id="310895at2759"/>
<protein>
    <submittedName>
        <fullName evidence="3">Succinate-semialdehyde dehydrogenase [NADP(+)] GabD</fullName>
    </submittedName>
</protein>
<dbReference type="SUPFAM" id="SSF53720">
    <property type="entry name" value="ALDH-like"/>
    <property type="match status" value="1"/>
</dbReference>
<dbReference type="GO" id="GO:0009450">
    <property type="term" value="P:gamma-aminobutyric acid catabolic process"/>
    <property type="evidence" value="ECO:0007669"/>
    <property type="project" value="TreeGrafter"/>
</dbReference>
<comment type="caution">
    <text evidence="3">The sequence shown here is derived from an EMBL/GenBank/DDBJ whole genome shotgun (WGS) entry which is preliminary data.</text>
</comment>
<dbReference type="FunFam" id="3.40.605.10:FF:000063">
    <property type="entry name" value="Succinate-semialdehyde dehydrogenase, mitochondrial"/>
    <property type="match status" value="1"/>
</dbReference>
<dbReference type="InterPro" id="IPR050740">
    <property type="entry name" value="Aldehyde_DH_Superfamily"/>
</dbReference>
<evidence type="ECO:0000313" key="3">
    <source>
        <dbReference type="EMBL" id="KAF4862358.1"/>
    </source>
</evidence>
<keyword evidence="1" id="KW-0560">Oxidoreductase</keyword>
<dbReference type="InterPro" id="IPR016163">
    <property type="entry name" value="Ald_DH_C"/>
</dbReference>
<dbReference type="Gene3D" id="3.40.309.10">
    <property type="entry name" value="Aldehyde Dehydrogenase, Chain A, domain 2"/>
    <property type="match status" value="1"/>
</dbReference>
<dbReference type="GO" id="GO:0004777">
    <property type="term" value="F:succinate-semialdehyde dehydrogenase (NAD+) activity"/>
    <property type="evidence" value="ECO:0007669"/>
    <property type="project" value="TreeGrafter"/>
</dbReference>
<dbReference type="Gene3D" id="3.40.605.10">
    <property type="entry name" value="Aldehyde Dehydrogenase, Chain A, domain 1"/>
    <property type="match status" value="1"/>
</dbReference>
<sequence length="272" mass="29322">MAFKSLSDVSRRDLLQNNGFNLAEARAETAYGASFLEWFASEAERTYGQVVPAANTGQRILTVQQPLGVAALLAPWNFPIAMITRKAGVALAAGCETLLSCIAQAVLRQEARFPQGSINIVLTLVRVAEVGEAFCKSQQIQKISFTGSSRVGKLLAQQCGQTLKKLSPELDGNSPFIVFDDADLDRAVKTLMLAKFHISGQTCVTANRVFVQKGIYDKFSLKVKDRTQQLKVGPGIQAGVNVGPLTHQGGTQKALAHIQGLGHFSSERVAMC</sequence>
<dbReference type="EMBL" id="QPMT01000008">
    <property type="protein sequence ID" value="KAF4862358.1"/>
    <property type="molecule type" value="Genomic_DNA"/>
</dbReference>
<dbReference type="PANTHER" id="PTHR43353:SF5">
    <property type="entry name" value="SUCCINATE-SEMIALDEHYDE DEHYDROGENASE, MITOCHONDRIAL"/>
    <property type="match status" value="1"/>
</dbReference>
<gene>
    <name evidence="3" type="primary">gabD-0</name>
    <name evidence="3" type="ORF">CGCSCA2_v003588</name>
</gene>
<reference evidence="3" key="1">
    <citation type="submission" date="2019-06" db="EMBL/GenBank/DDBJ databases">
        <authorList>
            <person name="Gan P."/>
            <person name="Shirasu K."/>
        </authorList>
    </citation>
    <scope>NUCLEOTIDE SEQUENCE [LARGE SCALE GENOMIC DNA]</scope>
    <source>
        <strain evidence="3">CAD2</strain>
    </source>
</reference>
<dbReference type="AlphaFoldDB" id="A0A9P5EYR2"/>
<dbReference type="InterPro" id="IPR015590">
    <property type="entry name" value="Aldehyde_DH_dom"/>
</dbReference>
<dbReference type="Pfam" id="PF00171">
    <property type="entry name" value="Aldedh"/>
    <property type="match status" value="1"/>
</dbReference>
<evidence type="ECO:0000259" key="2">
    <source>
        <dbReference type="Pfam" id="PF00171"/>
    </source>
</evidence>
<dbReference type="InterPro" id="IPR016162">
    <property type="entry name" value="Ald_DH_N"/>
</dbReference>
<dbReference type="GO" id="GO:0005737">
    <property type="term" value="C:cytoplasm"/>
    <property type="evidence" value="ECO:0007669"/>
    <property type="project" value="TreeGrafter"/>
</dbReference>
<feature type="domain" description="Aldehyde dehydrogenase" evidence="2">
    <location>
        <begin position="16"/>
        <end position="259"/>
    </location>
</feature>
<dbReference type="InterPro" id="IPR016161">
    <property type="entry name" value="Ald_DH/histidinol_DH"/>
</dbReference>
<organism evidence="3 4">
    <name type="scientific">Colletotrichum siamense</name>
    <name type="common">Anthracnose fungus</name>
    <dbReference type="NCBI Taxonomy" id="690259"/>
    <lineage>
        <taxon>Eukaryota</taxon>
        <taxon>Fungi</taxon>
        <taxon>Dikarya</taxon>
        <taxon>Ascomycota</taxon>
        <taxon>Pezizomycotina</taxon>
        <taxon>Sordariomycetes</taxon>
        <taxon>Hypocreomycetidae</taxon>
        <taxon>Glomerellales</taxon>
        <taxon>Glomerellaceae</taxon>
        <taxon>Colletotrichum</taxon>
        <taxon>Colletotrichum gloeosporioides species complex</taxon>
    </lineage>
</organism>
<proteinExistence type="predicted"/>
<dbReference type="Proteomes" id="UP000711996">
    <property type="component" value="Unassembled WGS sequence"/>
</dbReference>
<evidence type="ECO:0000256" key="1">
    <source>
        <dbReference type="ARBA" id="ARBA00023002"/>
    </source>
</evidence>
<dbReference type="PANTHER" id="PTHR43353">
    <property type="entry name" value="SUCCINATE-SEMIALDEHYDE DEHYDROGENASE, MITOCHONDRIAL"/>
    <property type="match status" value="1"/>
</dbReference>
<evidence type="ECO:0000313" key="4">
    <source>
        <dbReference type="Proteomes" id="UP000711996"/>
    </source>
</evidence>